<dbReference type="InterPro" id="IPR017853">
    <property type="entry name" value="GH"/>
</dbReference>
<dbReference type="PANTHER" id="PTHR42721">
    <property type="entry name" value="SUGAR HYDROLASE-RELATED"/>
    <property type="match status" value="1"/>
</dbReference>
<evidence type="ECO:0000256" key="3">
    <source>
        <dbReference type="ARBA" id="ARBA00022801"/>
    </source>
</evidence>
<dbReference type="GO" id="GO:0009044">
    <property type="term" value="F:xylan 1,4-beta-xylosidase activity"/>
    <property type="evidence" value="ECO:0007669"/>
    <property type="project" value="InterPro"/>
</dbReference>
<dbReference type="Proteomes" id="UP000051804">
    <property type="component" value="Unassembled WGS sequence"/>
</dbReference>
<sequence>MTEQRMSRAVARQQATELVGKMTIDEQIGQLEYDAPAIARLQIPAYNYWNEALHGVARAGTATVFPQSIGLAAMFDPALVHDIGDVVATEARAKHNVAVAHGDHDIYKGLTFWSPNVNIFRDPRWGRGHETYGEDPYLTARNGVAYIHGLQGDGKYLKLAACAKHFAVHSGPEGIRHGFNVAPTPKDLHETYLPAFKAAVQEGHVESVMAAYNAVDGVPAPVSETLLTKTLREEWGFAGHIVSDYGAEEDVRTAHHYTASDAETMALAIKAGCDLCAGHIAQYLKQALAEQLISEAAITQATVRLMTTRILLGLHAPDAPYQAIDYTEIDSPAHHQLALKAARESAVLLKNDHYLPLQREQLKAIAVIGPTADSTLVLQGNYAGTPSNAVTILAGLRQAVAPTTRVNYAAGCHLFLDRVEPLAQADDREAEALAAAEHSDVTFLCLGLDSSIEGEQGDAGNAQAAGDKTDLRLPGHQQQLLDKLLALGKPIVLILTAGSALTLGGAETNPNLKAILDVWYPGALGGVAVADLVFGKVSPSGKLPVTFYRTTEELPSFTDYRMTGRTYRYMTHEALYPFGYGLTYSHVTLSDAELTGERAYQGVAVTITNTGDTAIEEVVQVYAHVDSDLAPLHPRLVAFQRVALAAGASQRVALTLAPDAFSVVSTTGETLTPNVGSDVYVGIGQPDARTVALTGTEALLLRRKPQQ</sequence>
<dbReference type="PATRIC" id="fig|1291734.4.peg.1786"/>
<protein>
    <submittedName>
        <fullName evidence="5">Glycoside hydrolase family 3 protein</fullName>
    </submittedName>
</protein>
<dbReference type="SUPFAM" id="SSF51445">
    <property type="entry name" value="(Trans)glycosidases"/>
    <property type="match status" value="1"/>
</dbReference>
<dbReference type="GO" id="GO:0046556">
    <property type="term" value="F:alpha-L-arabinofuranosidase activity"/>
    <property type="evidence" value="ECO:0007669"/>
    <property type="project" value="TreeGrafter"/>
</dbReference>
<evidence type="ECO:0000256" key="2">
    <source>
        <dbReference type="ARBA" id="ARBA00022729"/>
    </source>
</evidence>
<evidence type="ECO:0000313" key="5">
    <source>
        <dbReference type="EMBL" id="KRK73906.1"/>
    </source>
</evidence>
<dbReference type="InterPro" id="IPR013783">
    <property type="entry name" value="Ig-like_fold"/>
</dbReference>
<keyword evidence="3 5" id="KW-0378">Hydrolase</keyword>
<dbReference type="InterPro" id="IPR036962">
    <property type="entry name" value="Glyco_hydro_3_N_sf"/>
</dbReference>
<dbReference type="PRINTS" id="PR00133">
    <property type="entry name" value="GLHYDRLASE3"/>
</dbReference>
<dbReference type="InterPro" id="IPR036881">
    <property type="entry name" value="Glyco_hydro_3_C_sf"/>
</dbReference>
<dbReference type="Gene3D" id="2.60.40.10">
    <property type="entry name" value="Immunoglobulins"/>
    <property type="match status" value="1"/>
</dbReference>
<evidence type="ECO:0000313" key="6">
    <source>
        <dbReference type="Proteomes" id="UP000051804"/>
    </source>
</evidence>
<reference evidence="5 6" key="1">
    <citation type="journal article" date="2015" name="Genome Announc.">
        <title>Expanding the biotechnology potential of lactobacilli through comparative genomics of 213 strains and associated genera.</title>
        <authorList>
            <person name="Sun Z."/>
            <person name="Harris H.M."/>
            <person name="McCann A."/>
            <person name="Guo C."/>
            <person name="Argimon S."/>
            <person name="Zhang W."/>
            <person name="Yang X."/>
            <person name="Jeffery I.B."/>
            <person name="Cooney J.C."/>
            <person name="Kagawa T.F."/>
            <person name="Liu W."/>
            <person name="Song Y."/>
            <person name="Salvetti E."/>
            <person name="Wrobel A."/>
            <person name="Rasinkangas P."/>
            <person name="Parkhill J."/>
            <person name="Rea M.C."/>
            <person name="O'Sullivan O."/>
            <person name="Ritari J."/>
            <person name="Douillard F.P."/>
            <person name="Paul Ross R."/>
            <person name="Yang R."/>
            <person name="Briner A.E."/>
            <person name="Felis G.E."/>
            <person name="de Vos W.M."/>
            <person name="Barrangou R."/>
            <person name="Klaenhammer T.R."/>
            <person name="Caufield P.W."/>
            <person name="Cui Y."/>
            <person name="Zhang H."/>
            <person name="O'Toole P.W."/>
        </authorList>
    </citation>
    <scope>NUCLEOTIDE SEQUENCE [LARGE SCALE GENOMIC DNA]</scope>
    <source>
        <strain evidence="5 6">JCM 17158</strain>
    </source>
</reference>
<proteinExistence type="inferred from homology"/>
<dbReference type="EMBL" id="AZDJ01000003">
    <property type="protein sequence ID" value="KRK73906.1"/>
    <property type="molecule type" value="Genomic_DNA"/>
</dbReference>
<dbReference type="InterPro" id="IPR001764">
    <property type="entry name" value="Glyco_hydro_3_N"/>
</dbReference>
<dbReference type="SMART" id="SM01217">
    <property type="entry name" value="Fn3_like"/>
    <property type="match status" value="1"/>
</dbReference>
<gene>
    <name evidence="5" type="ORF">FD02_GL001736</name>
</gene>
<dbReference type="GO" id="GO:0031222">
    <property type="term" value="P:arabinan catabolic process"/>
    <property type="evidence" value="ECO:0007669"/>
    <property type="project" value="TreeGrafter"/>
</dbReference>
<dbReference type="STRING" id="1291734.FD02_GL001736"/>
<dbReference type="PANTHER" id="PTHR42721:SF3">
    <property type="entry name" value="BETA-D-XYLOSIDASE 5-RELATED"/>
    <property type="match status" value="1"/>
</dbReference>
<dbReference type="SUPFAM" id="SSF52279">
    <property type="entry name" value="Beta-D-glucan exohydrolase, C-terminal domain"/>
    <property type="match status" value="1"/>
</dbReference>
<keyword evidence="6" id="KW-1185">Reference proteome</keyword>
<accession>A0A0R1K177</accession>
<dbReference type="Pfam" id="PF14310">
    <property type="entry name" value="Fn3-like"/>
    <property type="match status" value="1"/>
</dbReference>
<evidence type="ECO:0000256" key="1">
    <source>
        <dbReference type="ARBA" id="ARBA00005336"/>
    </source>
</evidence>
<dbReference type="InterPro" id="IPR026891">
    <property type="entry name" value="Fn3-like"/>
</dbReference>
<dbReference type="InterPro" id="IPR002772">
    <property type="entry name" value="Glyco_hydro_3_C"/>
</dbReference>
<dbReference type="RefSeq" id="WP_056950088.1">
    <property type="nucleotide sequence ID" value="NZ_AZDJ01000003.1"/>
</dbReference>
<evidence type="ECO:0000259" key="4">
    <source>
        <dbReference type="SMART" id="SM01217"/>
    </source>
</evidence>
<dbReference type="Gene3D" id="3.20.20.300">
    <property type="entry name" value="Glycoside hydrolase, family 3, N-terminal domain"/>
    <property type="match status" value="1"/>
</dbReference>
<dbReference type="AlphaFoldDB" id="A0A0R1K177"/>
<dbReference type="Pfam" id="PF01915">
    <property type="entry name" value="Glyco_hydro_3_C"/>
    <property type="match status" value="1"/>
</dbReference>
<comment type="similarity">
    <text evidence="1">Belongs to the glycosyl hydrolase 3 family.</text>
</comment>
<feature type="domain" description="Fibronectin type III-like" evidence="4">
    <location>
        <begin position="617"/>
        <end position="685"/>
    </location>
</feature>
<comment type="caution">
    <text evidence="5">The sequence shown here is derived from an EMBL/GenBank/DDBJ whole genome shotgun (WGS) entry which is preliminary data.</text>
</comment>
<organism evidence="5 6">
    <name type="scientific">Lacticaseibacillus nasuensis JCM 17158</name>
    <dbReference type="NCBI Taxonomy" id="1291734"/>
    <lineage>
        <taxon>Bacteria</taxon>
        <taxon>Bacillati</taxon>
        <taxon>Bacillota</taxon>
        <taxon>Bacilli</taxon>
        <taxon>Lactobacillales</taxon>
        <taxon>Lactobacillaceae</taxon>
        <taxon>Lacticaseibacillus</taxon>
    </lineage>
</organism>
<dbReference type="Gene3D" id="3.40.50.1700">
    <property type="entry name" value="Glycoside hydrolase family 3 C-terminal domain"/>
    <property type="match status" value="1"/>
</dbReference>
<dbReference type="OrthoDB" id="9805821at2"/>
<name>A0A0R1K177_9LACO</name>
<dbReference type="Pfam" id="PF00933">
    <property type="entry name" value="Glyco_hydro_3"/>
    <property type="match status" value="1"/>
</dbReference>
<keyword evidence="2" id="KW-0732">Signal</keyword>
<dbReference type="GO" id="GO:0045493">
    <property type="term" value="P:xylan catabolic process"/>
    <property type="evidence" value="ECO:0007669"/>
    <property type="project" value="InterPro"/>
</dbReference>
<dbReference type="InterPro" id="IPR044993">
    <property type="entry name" value="BXL"/>
</dbReference>